<gene>
    <name evidence="3" type="ORF">FRACYDRAFT_240558</name>
</gene>
<evidence type="ECO:0000313" key="4">
    <source>
        <dbReference type="Proteomes" id="UP000095751"/>
    </source>
</evidence>
<dbReference type="AlphaFoldDB" id="A0A1E7FCF0"/>
<dbReference type="InParanoid" id="A0A1E7FCF0"/>
<dbReference type="EMBL" id="KV784359">
    <property type="protein sequence ID" value="OEU15862.1"/>
    <property type="molecule type" value="Genomic_DNA"/>
</dbReference>
<name>A0A1E7FCF0_9STRA</name>
<organism evidence="3 4">
    <name type="scientific">Fragilariopsis cylindrus CCMP1102</name>
    <dbReference type="NCBI Taxonomy" id="635003"/>
    <lineage>
        <taxon>Eukaryota</taxon>
        <taxon>Sar</taxon>
        <taxon>Stramenopiles</taxon>
        <taxon>Ochrophyta</taxon>
        <taxon>Bacillariophyta</taxon>
        <taxon>Bacillariophyceae</taxon>
        <taxon>Bacillariophycidae</taxon>
        <taxon>Bacillariales</taxon>
        <taxon>Bacillariaceae</taxon>
        <taxon>Fragilariopsis</taxon>
    </lineage>
</organism>
<evidence type="ECO:0000256" key="1">
    <source>
        <dbReference type="SAM" id="Coils"/>
    </source>
</evidence>
<feature type="coiled-coil region" evidence="1">
    <location>
        <begin position="90"/>
        <end position="121"/>
    </location>
</feature>
<sequence length="407" mass="47304">MTQRQEENASMTRNIQPDNNQMFQESEAVKERKVELEKLRRRSLATSQATRLRDATNVSNEMMTPNNFKTKQQISNRKEKIQFQEARMYLNNYRADNQVVNKELERKKESVERDRYNTQKAKEFLHRYKAEDYSTVRTEYYKNQHQNQISSSQMSPPVCYTSRRRTTMAINTNANATNNYGKSKSWNGNSNENINANEEWILSSSLNAGDCFLYHSHNHNQNSNNNVAGSKIRKAANGQDNEDNDPKGLCYCDDLKPSMTMETESTNVTDVSSSETRHDGTTVFSFHDSGKYEIIDNSENNSSGRPQQEILLGCDEVFDIRGQREREGEDCNRHFTTTLKGLQSSANFDETNEDKYNSSYNQIFDIRGQMERECEDYNHHFTTTLQVQFLILSRQHGQISQRQRPIS</sequence>
<keyword evidence="4" id="KW-1185">Reference proteome</keyword>
<reference evidence="3 4" key="1">
    <citation type="submission" date="2016-09" db="EMBL/GenBank/DDBJ databases">
        <title>Extensive genetic diversity and differential bi-allelic expression allows diatom success in the polar Southern Ocean.</title>
        <authorList>
            <consortium name="DOE Joint Genome Institute"/>
            <person name="Mock T."/>
            <person name="Otillar R.P."/>
            <person name="Strauss J."/>
            <person name="Dupont C."/>
            <person name="Frickenhaus S."/>
            <person name="Maumus F."/>
            <person name="Mcmullan M."/>
            <person name="Sanges R."/>
            <person name="Schmutz J."/>
            <person name="Toseland A."/>
            <person name="Valas R."/>
            <person name="Veluchamy A."/>
            <person name="Ward B.J."/>
            <person name="Allen A."/>
            <person name="Barry K."/>
            <person name="Falciatore A."/>
            <person name="Ferrante M."/>
            <person name="Fortunato A.E."/>
            <person name="Gloeckner G."/>
            <person name="Gruber A."/>
            <person name="Hipkin R."/>
            <person name="Janech M."/>
            <person name="Kroth P."/>
            <person name="Leese F."/>
            <person name="Lindquist E."/>
            <person name="Lyon B.R."/>
            <person name="Martin J."/>
            <person name="Mayer C."/>
            <person name="Parker M."/>
            <person name="Quesneville H."/>
            <person name="Raymond J."/>
            <person name="Uhlig C."/>
            <person name="Valentin K.U."/>
            <person name="Worden A.Z."/>
            <person name="Armbrust E.V."/>
            <person name="Bowler C."/>
            <person name="Green B."/>
            <person name="Moulton V."/>
            <person name="Van Oosterhout C."/>
            <person name="Grigoriev I."/>
        </authorList>
    </citation>
    <scope>NUCLEOTIDE SEQUENCE [LARGE SCALE GENOMIC DNA]</scope>
    <source>
        <strain evidence="3 4">CCMP1102</strain>
    </source>
</reference>
<evidence type="ECO:0000256" key="2">
    <source>
        <dbReference type="SAM" id="MobiDB-lite"/>
    </source>
</evidence>
<accession>A0A1E7FCF0</accession>
<feature type="compositionally biased region" description="Polar residues" evidence="2">
    <location>
        <begin position="8"/>
        <end position="24"/>
    </location>
</feature>
<dbReference type="KEGG" id="fcy:FRACYDRAFT_240558"/>
<dbReference type="Proteomes" id="UP000095751">
    <property type="component" value="Unassembled WGS sequence"/>
</dbReference>
<keyword evidence="1" id="KW-0175">Coiled coil</keyword>
<proteinExistence type="predicted"/>
<protein>
    <submittedName>
        <fullName evidence="3">Uncharacterized protein</fullName>
    </submittedName>
</protein>
<evidence type="ECO:0000313" key="3">
    <source>
        <dbReference type="EMBL" id="OEU15862.1"/>
    </source>
</evidence>
<feature type="region of interest" description="Disordered" evidence="2">
    <location>
        <begin position="1"/>
        <end position="28"/>
    </location>
</feature>